<dbReference type="InterPro" id="IPR043519">
    <property type="entry name" value="NT_sf"/>
</dbReference>
<feature type="domain" description="RelA/SpoT" evidence="2">
    <location>
        <begin position="69"/>
        <end position="191"/>
    </location>
</feature>
<organism evidence="3 4">
    <name type="scientific">Acinetobacter johnsonii</name>
    <dbReference type="NCBI Taxonomy" id="40214"/>
    <lineage>
        <taxon>Bacteria</taxon>
        <taxon>Pseudomonadati</taxon>
        <taxon>Pseudomonadota</taxon>
        <taxon>Gammaproteobacteria</taxon>
        <taxon>Moraxellales</taxon>
        <taxon>Moraxellaceae</taxon>
        <taxon>Acinetobacter</taxon>
    </lineage>
</organism>
<evidence type="ECO:0000259" key="2">
    <source>
        <dbReference type="SMART" id="SM00954"/>
    </source>
</evidence>
<gene>
    <name evidence="3" type="ORF">CFH90_04070</name>
</gene>
<name>A0A3Q8XCT8_ACIJO</name>
<dbReference type="GO" id="GO:0015969">
    <property type="term" value="P:guanosine tetraphosphate metabolic process"/>
    <property type="evidence" value="ECO:0007669"/>
    <property type="project" value="InterPro"/>
</dbReference>
<dbReference type="InterPro" id="IPR007685">
    <property type="entry name" value="RelA_SpoT"/>
</dbReference>
<evidence type="ECO:0000313" key="4">
    <source>
        <dbReference type="Proteomes" id="UP000276980"/>
    </source>
</evidence>
<sequence>MTQHALEVPTKSSVRKAGDKLKDPSLDHTEALDILSKWRALHSYPINTFQATLRRKVEALGLKKAIIAQRLKRLPSIVSKLQRINGMKLDRMQDIGGVRIVLSSTKDVYALYENLLQSNRRFEHEPQLPPKDYIQQPKSDGYRCLHQVFKYKSRTHPELNGLCIELQIRTHLQHAWATAVETLGIVEKLSFKTGEGSEDFKTFFKLTSALFSIKEATPILDEYSHYSFDELKEEARLLEQKLQIFIKLRGLSITNRHIESATSESADYHLIELSRVDDIWRVSLTPFTKAQLDFAEQMYELREQKTKNAPNSDVVLVSVGSLKQLKKAYPNYFLDTEEFIKQLSIMLK</sequence>
<dbReference type="RefSeq" id="WP_126035540.1">
    <property type="nucleotide sequence ID" value="NZ_CP022298.1"/>
</dbReference>
<dbReference type="InterPro" id="IPR052366">
    <property type="entry name" value="GTP_Pyrophosphokinase"/>
</dbReference>
<evidence type="ECO:0000313" key="3">
    <source>
        <dbReference type="EMBL" id="AZN63250.1"/>
    </source>
</evidence>
<dbReference type="SUPFAM" id="SSF81301">
    <property type="entry name" value="Nucleotidyltransferase"/>
    <property type="match status" value="1"/>
</dbReference>
<dbReference type="AlphaFoldDB" id="A0A3Q8XCT8"/>
<dbReference type="PANTHER" id="PTHR47837">
    <property type="entry name" value="GTP PYROPHOSPHOKINASE YJBM"/>
    <property type="match status" value="1"/>
</dbReference>
<feature type="region of interest" description="Disordered" evidence="1">
    <location>
        <begin position="1"/>
        <end position="22"/>
    </location>
</feature>
<accession>A0A3Q8XCT8</accession>
<evidence type="ECO:0000256" key="1">
    <source>
        <dbReference type="SAM" id="MobiDB-lite"/>
    </source>
</evidence>
<proteinExistence type="predicted"/>
<protein>
    <submittedName>
        <fullName evidence="3">(P)ppGpp synthetase</fullName>
    </submittedName>
</protein>
<dbReference type="EMBL" id="CP022298">
    <property type="protein sequence ID" value="AZN63250.1"/>
    <property type="molecule type" value="Genomic_DNA"/>
</dbReference>
<dbReference type="Pfam" id="PF04607">
    <property type="entry name" value="RelA_SpoT"/>
    <property type="match status" value="1"/>
</dbReference>
<reference evidence="3 4" key="1">
    <citation type="submission" date="2017-06" db="EMBL/GenBank/DDBJ databases">
        <title>Complete Genome Sequence of the Carbazole-Degrading Bacterium Acinetobacter johnsonii IC001.</title>
        <authorList>
            <person name="Vejarano F."/>
            <person name="Suzuki-Minakuchi C."/>
            <person name="Ohtsubo Y."/>
            <person name="Tsuda M."/>
            <person name="Okada K."/>
            <person name="Nojiri H."/>
        </authorList>
    </citation>
    <scope>NUCLEOTIDE SEQUENCE [LARGE SCALE GENOMIC DNA]</scope>
    <source>
        <strain evidence="3 4">IC001</strain>
    </source>
</reference>
<dbReference type="CDD" id="cd05399">
    <property type="entry name" value="NT_Rel-Spo_like"/>
    <property type="match status" value="1"/>
</dbReference>
<dbReference type="Gene3D" id="3.30.460.10">
    <property type="entry name" value="Beta Polymerase, domain 2"/>
    <property type="match status" value="1"/>
</dbReference>
<dbReference type="PANTHER" id="PTHR47837:SF1">
    <property type="entry name" value="GTP PYROPHOSPHOKINASE YJBM"/>
    <property type="match status" value="1"/>
</dbReference>
<dbReference type="SMART" id="SM00954">
    <property type="entry name" value="RelA_SpoT"/>
    <property type="match status" value="1"/>
</dbReference>
<dbReference type="Proteomes" id="UP000276980">
    <property type="component" value="Chromosome"/>
</dbReference>